<dbReference type="PRINTS" id="PR00455">
    <property type="entry name" value="HTHTETR"/>
</dbReference>
<evidence type="ECO:0000256" key="4">
    <source>
        <dbReference type="PROSITE-ProRule" id="PRU00335"/>
    </source>
</evidence>
<evidence type="ECO:0000313" key="7">
    <source>
        <dbReference type="Proteomes" id="UP000269591"/>
    </source>
</evidence>
<dbReference type="OrthoDB" id="3196926at2"/>
<dbReference type="AlphaFoldDB" id="A0A3N0B1G3"/>
<dbReference type="Pfam" id="PF00440">
    <property type="entry name" value="TetR_N"/>
    <property type="match status" value="1"/>
</dbReference>
<protein>
    <submittedName>
        <fullName evidence="6">TetR/AcrR family transcriptional regulator</fullName>
    </submittedName>
</protein>
<dbReference type="InterPro" id="IPR050109">
    <property type="entry name" value="HTH-type_TetR-like_transc_reg"/>
</dbReference>
<dbReference type="GO" id="GO:0003700">
    <property type="term" value="F:DNA-binding transcription factor activity"/>
    <property type="evidence" value="ECO:0007669"/>
    <property type="project" value="TreeGrafter"/>
</dbReference>
<proteinExistence type="predicted"/>
<dbReference type="InterPro" id="IPR009057">
    <property type="entry name" value="Homeodomain-like_sf"/>
</dbReference>
<feature type="DNA-binding region" description="H-T-H motif" evidence="4">
    <location>
        <begin position="24"/>
        <end position="43"/>
    </location>
</feature>
<keyword evidence="1" id="KW-0805">Transcription regulation</keyword>
<evidence type="ECO:0000256" key="3">
    <source>
        <dbReference type="ARBA" id="ARBA00023163"/>
    </source>
</evidence>
<dbReference type="InterPro" id="IPR001647">
    <property type="entry name" value="HTH_TetR"/>
</dbReference>
<dbReference type="RefSeq" id="WP_123208257.1">
    <property type="nucleotide sequence ID" value="NZ_JBHTHO010000001.1"/>
</dbReference>
<evidence type="ECO:0000256" key="2">
    <source>
        <dbReference type="ARBA" id="ARBA00023125"/>
    </source>
</evidence>
<keyword evidence="3" id="KW-0804">Transcription</keyword>
<dbReference type="PANTHER" id="PTHR30055">
    <property type="entry name" value="HTH-TYPE TRANSCRIPTIONAL REGULATOR RUTR"/>
    <property type="match status" value="1"/>
</dbReference>
<dbReference type="EMBL" id="QIBX01000003">
    <property type="protein sequence ID" value="RNL40973.1"/>
    <property type="molecule type" value="Genomic_DNA"/>
</dbReference>
<evidence type="ECO:0000259" key="5">
    <source>
        <dbReference type="PROSITE" id="PS50977"/>
    </source>
</evidence>
<keyword evidence="2 4" id="KW-0238">DNA-binding</keyword>
<feature type="domain" description="HTH tetR-type" evidence="5">
    <location>
        <begin position="1"/>
        <end position="61"/>
    </location>
</feature>
<dbReference type="GO" id="GO:0000976">
    <property type="term" value="F:transcription cis-regulatory region binding"/>
    <property type="evidence" value="ECO:0007669"/>
    <property type="project" value="TreeGrafter"/>
</dbReference>
<dbReference type="PROSITE" id="PS50977">
    <property type="entry name" value="HTH_TETR_2"/>
    <property type="match status" value="1"/>
</dbReference>
<reference evidence="7" key="1">
    <citation type="submission" date="2018-05" db="EMBL/GenBank/DDBJ databases">
        <title>Genome Sequencing of selected type strains of the family Eggerthellaceae.</title>
        <authorList>
            <person name="Danylec N."/>
            <person name="Stoll D.A."/>
            <person name="Doetsch A."/>
            <person name="Huch M."/>
        </authorList>
    </citation>
    <scope>NUCLEOTIDE SEQUENCE [LARGE SCALE GENOMIC DNA]</scope>
    <source>
        <strain evidence="7">DSM 24851</strain>
    </source>
</reference>
<dbReference type="Gene3D" id="1.10.357.10">
    <property type="entry name" value="Tetracycline Repressor, domain 2"/>
    <property type="match status" value="1"/>
</dbReference>
<gene>
    <name evidence="6" type="ORF">DMP06_02955</name>
</gene>
<evidence type="ECO:0000313" key="6">
    <source>
        <dbReference type="EMBL" id="RNL40973.1"/>
    </source>
</evidence>
<dbReference type="SUPFAM" id="SSF46689">
    <property type="entry name" value="Homeodomain-like"/>
    <property type="match status" value="1"/>
</dbReference>
<evidence type="ECO:0000256" key="1">
    <source>
        <dbReference type="ARBA" id="ARBA00023015"/>
    </source>
</evidence>
<accession>A0A3N0B1G3</accession>
<keyword evidence="7" id="KW-1185">Reference proteome</keyword>
<dbReference type="PANTHER" id="PTHR30055:SF234">
    <property type="entry name" value="HTH-TYPE TRANSCRIPTIONAL REGULATOR BETI"/>
    <property type="match status" value="1"/>
</dbReference>
<dbReference type="GO" id="GO:0045892">
    <property type="term" value="P:negative regulation of DNA-templated transcription"/>
    <property type="evidence" value="ECO:0007669"/>
    <property type="project" value="UniProtKB-ARBA"/>
</dbReference>
<organism evidence="6 7">
    <name type="scientific">Slackia equolifaciens</name>
    <dbReference type="NCBI Taxonomy" id="498718"/>
    <lineage>
        <taxon>Bacteria</taxon>
        <taxon>Bacillati</taxon>
        <taxon>Actinomycetota</taxon>
        <taxon>Coriobacteriia</taxon>
        <taxon>Eggerthellales</taxon>
        <taxon>Eggerthellaceae</taxon>
        <taxon>Slackia</taxon>
    </lineage>
</organism>
<dbReference type="FunFam" id="1.10.10.60:FF:000141">
    <property type="entry name" value="TetR family transcriptional regulator"/>
    <property type="match status" value="1"/>
</dbReference>
<comment type="caution">
    <text evidence="6">The sequence shown here is derived from an EMBL/GenBank/DDBJ whole genome shotgun (WGS) entry which is preliminary data.</text>
</comment>
<name>A0A3N0B1G3_9ACTN</name>
<sequence>MERREEIVACARELFEEKGLSKTSVQNIADRLGVARSLFYHYFPSKEELTSAVLDTYVEEFIESLRVWNAQRRTGDIDHALATVVALTRKELFDCESAHKPFRRALATHENAALYLAFVNRVAERVTSYIMDTTVEDYRRLHSVNIQHPYETIYTLILGLVGYLRQHPDVDDEVIKDIIAETLHLDTTQADQRQPDQKQ</sequence>
<dbReference type="Proteomes" id="UP000269591">
    <property type="component" value="Unassembled WGS sequence"/>
</dbReference>